<reference evidence="16" key="2">
    <citation type="submission" date="2015-06" db="UniProtKB">
        <authorList>
            <consortium name="EnsemblProtists"/>
        </authorList>
    </citation>
    <scope>IDENTIFICATION</scope>
    <source>
        <strain evidence="16">Pr102</strain>
    </source>
</reference>
<dbReference type="InterPro" id="IPR001433">
    <property type="entry name" value="OxRdtase_FAD/NAD-bd"/>
</dbReference>
<keyword evidence="8" id="KW-0408">Iron</keyword>
<feature type="domain" description="FAD-binding FR-type" evidence="15">
    <location>
        <begin position="184"/>
        <end position="298"/>
    </location>
</feature>
<organism evidence="16 17">
    <name type="scientific">Phytophthora ramorum</name>
    <name type="common">Sudden oak death agent</name>
    <dbReference type="NCBI Taxonomy" id="164328"/>
    <lineage>
        <taxon>Eukaryota</taxon>
        <taxon>Sar</taxon>
        <taxon>Stramenopiles</taxon>
        <taxon>Oomycota</taxon>
        <taxon>Peronosporomycetes</taxon>
        <taxon>Peronosporales</taxon>
        <taxon>Peronosporaceae</taxon>
        <taxon>Phytophthora</taxon>
    </lineage>
</organism>
<keyword evidence="13" id="KW-0472">Membrane</keyword>
<dbReference type="OMA" id="ADIHYEV"/>
<evidence type="ECO:0000256" key="6">
    <source>
        <dbReference type="ARBA" id="ARBA00022723"/>
    </source>
</evidence>
<dbReference type="VEuPathDB" id="FungiDB:KRP22_9823"/>
<dbReference type="PANTHER" id="PTHR43396:SF3">
    <property type="entry name" value="FLAVOHEMOPROTEIN"/>
    <property type="match status" value="1"/>
</dbReference>
<protein>
    <recommendedName>
        <fullName evidence="3">nitric oxide dioxygenase</fullName>
        <ecNumber evidence="3">1.14.12.17</ecNumber>
    </recommendedName>
</protein>
<evidence type="ECO:0000256" key="13">
    <source>
        <dbReference type="SAM" id="Phobius"/>
    </source>
</evidence>
<dbReference type="PANTHER" id="PTHR43396">
    <property type="entry name" value="FLAVOHEMOPROTEIN"/>
    <property type="match status" value="1"/>
</dbReference>
<dbReference type="eggNOG" id="KOG3378">
    <property type="taxonomic scope" value="Eukaryota"/>
</dbReference>
<dbReference type="Proteomes" id="UP000005238">
    <property type="component" value="Unassembled WGS sequence"/>
</dbReference>
<keyword evidence="5" id="KW-0349">Heme</keyword>
<dbReference type="SUPFAM" id="SSF52343">
    <property type="entry name" value="Ferredoxin reductase-like, C-terminal NADP-linked domain"/>
    <property type="match status" value="1"/>
</dbReference>
<comment type="catalytic activity">
    <reaction evidence="10">
        <text>2 nitric oxide + NADH + 2 O2 = 2 nitrate + NAD(+) + H(+)</text>
        <dbReference type="Rhea" id="RHEA:19469"/>
        <dbReference type="ChEBI" id="CHEBI:15378"/>
        <dbReference type="ChEBI" id="CHEBI:15379"/>
        <dbReference type="ChEBI" id="CHEBI:16480"/>
        <dbReference type="ChEBI" id="CHEBI:17632"/>
        <dbReference type="ChEBI" id="CHEBI:57540"/>
        <dbReference type="ChEBI" id="CHEBI:57945"/>
        <dbReference type="EC" id="1.14.12.17"/>
    </reaction>
</comment>
<dbReference type="CDD" id="cd08922">
    <property type="entry name" value="FHb-globin"/>
    <property type="match status" value="1"/>
</dbReference>
<evidence type="ECO:0000259" key="15">
    <source>
        <dbReference type="PROSITE" id="PS51384"/>
    </source>
</evidence>
<evidence type="ECO:0000256" key="2">
    <source>
        <dbReference type="ARBA" id="ARBA00006401"/>
    </source>
</evidence>
<comment type="catalytic activity">
    <reaction evidence="11">
        <text>2 nitric oxide + NADPH + 2 O2 = 2 nitrate + NADP(+) + H(+)</text>
        <dbReference type="Rhea" id="RHEA:19465"/>
        <dbReference type="ChEBI" id="CHEBI:15378"/>
        <dbReference type="ChEBI" id="CHEBI:15379"/>
        <dbReference type="ChEBI" id="CHEBI:16480"/>
        <dbReference type="ChEBI" id="CHEBI:17632"/>
        <dbReference type="ChEBI" id="CHEBI:57783"/>
        <dbReference type="ChEBI" id="CHEBI:58349"/>
        <dbReference type="EC" id="1.14.12.17"/>
    </reaction>
</comment>
<dbReference type="Gene3D" id="2.40.30.10">
    <property type="entry name" value="Translation factors"/>
    <property type="match status" value="1"/>
</dbReference>
<evidence type="ECO:0000313" key="16">
    <source>
        <dbReference type="EnsemblProtists" id="Phyra72854"/>
    </source>
</evidence>
<dbReference type="GO" id="GO:0071949">
    <property type="term" value="F:FAD binding"/>
    <property type="evidence" value="ECO:0000318"/>
    <property type="project" value="GO_Central"/>
</dbReference>
<evidence type="ECO:0000256" key="12">
    <source>
        <dbReference type="SAM" id="MobiDB-lite"/>
    </source>
</evidence>
<evidence type="ECO:0000256" key="7">
    <source>
        <dbReference type="ARBA" id="ARBA00022857"/>
    </source>
</evidence>
<dbReference type="InterPro" id="IPR017927">
    <property type="entry name" value="FAD-bd_FR_type"/>
</dbReference>
<feature type="domain" description="Globin" evidence="14">
    <location>
        <begin position="21"/>
        <end position="170"/>
    </location>
</feature>
<keyword evidence="4" id="KW-0216">Detoxification</keyword>
<evidence type="ECO:0000256" key="5">
    <source>
        <dbReference type="ARBA" id="ARBA00022617"/>
    </source>
</evidence>
<dbReference type="EMBL" id="DS565998">
    <property type="status" value="NOT_ANNOTATED_CDS"/>
    <property type="molecule type" value="Genomic_DNA"/>
</dbReference>
<dbReference type="GO" id="GO:0020037">
    <property type="term" value="F:heme binding"/>
    <property type="evidence" value="ECO:0007669"/>
    <property type="project" value="InterPro"/>
</dbReference>
<evidence type="ECO:0000256" key="4">
    <source>
        <dbReference type="ARBA" id="ARBA00022575"/>
    </source>
</evidence>
<dbReference type="InParanoid" id="H3GBX7"/>
<evidence type="ECO:0000256" key="9">
    <source>
        <dbReference type="ARBA" id="ARBA00023027"/>
    </source>
</evidence>
<comment type="cofactor">
    <cofactor evidence="1">
        <name>heme b</name>
        <dbReference type="ChEBI" id="CHEBI:60344"/>
    </cofactor>
</comment>
<dbReference type="Pfam" id="PF00970">
    <property type="entry name" value="FAD_binding_6"/>
    <property type="match status" value="1"/>
</dbReference>
<dbReference type="EC" id="1.14.12.17" evidence="3"/>
<dbReference type="HOGENOM" id="CLU_003827_12_0_1"/>
<dbReference type="InterPro" id="IPR000971">
    <property type="entry name" value="Globin"/>
</dbReference>
<dbReference type="STRING" id="164328.H3GBX7"/>
<proteinExistence type="inferred from homology"/>
<dbReference type="InterPro" id="IPR012292">
    <property type="entry name" value="Globin/Proto"/>
</dbReference>
<dbReference type="Gene3D" id="3.40.50.80">
    <property type="entry name" value="Nucleotide-binding domain of ferredoxin-NADP reductase (FNR) module"/>
    <property type="match status" value="1"/>
</dbReference>
<comment type="similarity">
    <text evidence="2">In the C-terminal section; belongs to the flavoprotein pyridine nucleotide cytochrome reductase family.</text>
</comment>
<dbReference type="AlphaFoldDB" id="H3GBX7"/>
<name>H3GBX7_PHYRM</name>
<feature type="region of interest" description="Disordered" evidence="12">
    <location>
        <begin position="1"/>
        <end position="22"/>
    </location>
</feature>
<accession>H3GBX7</accession>
<dbReference type="InterPro" id="IPR017938">
    <property type="entry name" value="Riboflavin_synthase-like_b-brl"/>
</dbReference>
<dbReference type="GO" id="GO:0071500">
    <property type="term" value="P:cellular response to nitrosative stress"/>
    <property type="evidence" value="ECO:0000318"/>
    <property type="project" value="GO_Central"/>
</dbReference>
<feature type="transmembrane region" description="Helical" evidence="13">
    <location>
        <begin position="462"/>
        <end position="479"/>
    </location>
</feature>
<dbReference type="Pfam" id="PF00175">
    <property type="entry name" value="NAD_binding_1"/>
    <property type="match status" value="1"/>
</dbReference>
<dbReference type="FunFam" id="1.10.490.10:FF:000011">
    <property type="entry name" value="Nitric oxide dioxygenase (Pi-NOD1)"/>
    <property type="match status" value="1"/>
</dbReference>
<dbReference type="InterPro" id="IPR039261">
    <property type="entry name" value="FNR_nucleotide-bd"/>
</dbReference>
<dbReference type="FunFam" id="2.40.30.10:FF:000034">
    <property type="entry name" value="Flavohemoprotein"/>
    <property type="match status" value="1"/>
</dbReference>
<evidence type="ECO:0000256" key="1">
    <source>
        <dbReference type="ARBA" id="ARBA00001970"/>
    </source>
</evidence>
<dbReference type="GO" id="GO:0019825">
    <property type="term" value="F:oxygen binding"/>
    <property type="evidence" value="ECO:0007669"/>
    <property type="project" value="InterPro"/>
</dbReference>
<keyword evidence="6" id="KW-0479">Metal-binding</keyword>
<dbReference type="PROSITE" id="PS01033">
    <property type="entry name" value="GLOBIN"/>
    <property type="match status" value="1"/>
</dbReference>
<evidence type="ECO:0000256" key="11">
    <source>
        <dbReference type="ARBA" id="ARBA00049433"/>
    </source>
</evidence>
<evidence type="ECO:0000256" key="10">
    <source>
        <dbReference type="ARBA" id="ARBA00048649"/>
    </source>
</evidence>
<dbReference type="Gene3D" id="1.10.490.10">
    <property type="entry name" value="Globins"/>
    <property type="match status" value="1"/>
</dbReference>
<evidence type="ECO:0000313" key="17">
    <source>
        <dbReference type="Proteomes" id="UP000005238"/>
    </source>
</evidence>
<keyword evidence="13" id="KW-0812">Transmembrane</keyword>
<evidence type="ECO:0000256" key="3">
    <source>
        <dbReference type="ARBA" id="ARBA00012229"/>
    </source>
</evidence>
<keyword evidence="7" id="KW-0521">NADP</keyword>
<dbReference type="InterPro" id="IPR009050">
    <property type="entry name" value="Globin-like_sf"/>
</dbReference>
<evidence type="ECO:0000256" key="8">
    <source>
        <dbReference type="ARBA" id="ARBA00023004"/>
    </source>
</evidence>
<dbReference type="GO" id="GO:0046872">
    <property type="term" value="F:metal ion binding"/>
    <property type="evidence" value="ECO:0007669"/>
    <property type="project" value="UniProtKB-KW"/>
</dbReference>
<evidence type="ECO:0000259" key="14">
    <source>
        <dbReference type="PROSITE" id="PS01033"/>
    </source>
</evidence>
<dbReference type="VEuPathDB" id="FungiDB:KRP23_8558"/>
<dbReference type="SUPFAM" id="SSF46458">
    <property type="entry name" value="Globin-like"/>
    <property type="match status" value="1"/>
</dbReference>
<sequence>MAPNQQTADTTTAKRNAGPKPMSASTIAILKATAPVVKEHGTEITSTMYGMMFSEFPEVQNLFNMSHHRVAGATKGGAPPGVSRQATSLANAVIGFAANCDQLGNLGDAVPRMVHKHVSLDIRAKHYPIVGGCLLRAIKIVLKDAATDEIIDAWKEAYWFLADLLIQAEDNMRDELEQMPGGWAGFRELRVARKVKESDEVTSFYLESVDSAKTLMTFQPGQFLSLKFDNLQKGRSIVRNYSVSSAPGQNFYRISVKKESGDVDKDIPAGAVSSHLHNDVKVGSILHVGVPCGHFYLDTEKSSTKPLVFLSGGVGFTPLLSMLEHLVASKAAKQPVVFVQYARSPDVRAFGEHIESIAKKNAFVTTHTIYGKFDVTQLAKWLPSKDCEFYFCGPAGFMSAVHKSLSKQWAVQADQLHYEYFGPTQDIGADNSAQRAPASCPFAAFDYHTRLMTNDKQSRTRLVVAAAVATSAVLAATILRSRK</sequence>
<dbReference type="Pfam" id="PF00042">
    <property type="entry name" value="Globin"/>
    <property type="match status" value="1"/>
</dbReference>
<reference evidence="17" key="1">
    <citation type="journal article" date="2006" name="Science">
        <title>Phytophthora genome sequences uncover evolutionary origins and mechanisms of pathogenesis.</title>
        <authorList>
            <person name="Tyler B.M."/>
            <person name="Tripathy S."/>
            <person name="Zhang X."/>
            <person name="Dehal P."/>
            <person name="Jiang R.H."/>
            <person name="Aerts A."/>
            <person name="Arredondo F.D."/>
            <person name="Baxter L."/>
            <person name="Bensasson D."/>
            <person name="Beynon J.L."/>
            <person name="Chapman J."/>
            <person name="Damasceno C.M."/>
            <person name="Dorrance A.E."/>
            <person name="Dou D."/>
            <person name="Dickerman A.W."/>
            <person name="Dubchak I.L."/>
            <person name="Garbelotto M."/>
            <person name="Gijzen M."/>
            <person name="Gordon S.G."/>
            <person name="Govers F."/>
            <person name="Grunwald N.J."/>
            <person name="Huang W."/>
            <person name="Ivors K.L."/>
            <person name="Jones R.W."/>
            <person name="Kamoun S."/>
            <person name="Krampis K."/>
            <person name="Lamour K.H."/>
            <person name="Lee M.K."/>
            <person name="McDonald W.H."/>
            <person name="Medina M."/>
            <person name="Meijer H.J."/>
            <person name="Nordberg E.K."/>
            <person name="Maclean D.J."/>
            <person name="Ospina-Giraldo M.D."/>
            <person name="Morris P.F."/>
            <person name="Phuntumart V."/>
            <person name="Putnam N.H."/>
            <person name="Rash S."/>
            <person name="Rose J.K."/>
            <person name="Sakihama Y."/>
            <person name="Salamov A.A."/>
            <person name="Savidor A."/>
            <person name="Scheuring C.F."/>
            <person name="Smith B.M."/>
            <person name="Sobral B.W."/>
            <person name="Terry A."/>
            <person name="Torto-Alalibo T.A."/>
            <person name="Win J."/>
            <person name="Xu Z."/>
            <person name="Zhang H."/>
            <person name="Grigoriev I.V."/>
            <person name="Rokhsar D.S."/>
            <person name="Boore J.L."/>
        </authorList>
    </citation>
    <scope>NUCLEOTIDE SEQUENCE [LARGE SCALE GENOMIC DNA]</scope>
    <source>
        <strain evidence="17">Pr102</strain>
    </source>
</reference>
<dbReference type="CDD" id="cd06184">
    <property type="entry name" value="flavohem_like_fad_nad_binding"/>
    <property type="match status" value="1"/>
</dbReference>
<dbReference type="EnsemblProtists" id="Phyra72854">
    <property type="protein sequence ID" value="Phyra72854"/>
    <property type="gene ID" value="Phyra72854"/>
</dbReference>
<dbReference type="GO" id="GO:0005737">
    <property type="term" value="C:cytoplasm"/>
    <property type="evidence" value="ECO:0000318"/>
    <property type="project" value="GO_Central"/>
</dbReference>
<dbReference type="GO" id="GO:0009636">
    <property type="term" value="P:response to toxic substance"/>
    <property type="evidence" value="ECO:0007669"/>
    <property type="project" value="UniProtKB-KW"/>
</dbReference>
<dbReference type="InterPro" id="IPR008333">
    <property type="entry name" value="Cbr1-like_FAD-bd_dom"/>
</dbReference>
<dbReference type="GO" id="GO:0008941">
    <property type="term" value="F:nitric oxide dioxygenase NAD(P)H activity"/>
    <property type="evidence" value="ECO:0000318"/>
    <property type="project" value="GO_Central"/>
</dbReference>
<keyword evidence="9" id="KW-0520">NAD</keyword>
<dbReference type="SUPFAM" id="SSF63380">
    <property type="entry name" value="Riboflavin synthase domain-like"/>
    <property type="match status" value="1"/>
</dbReference>
<keyword evidence="17" id="KW-1185">Reference proteome</keyword>
<dbReference type="GO" id="GO:0046210">
    <property type="term" value="P:nitric oxide catabolic process"/>
    <property type="evidence" value="ECO:0000318"/>
    <property type="project" value="GO_Central"/>
</dbReference>
<keyword evidence="13" id="KW-1133">Transmembrane helix</keyword>
<feature type="compositionally biased region" description="Polar residues" evidence="12">
    <location>
        <begin position="1"/>
        <end position="14"/>
    </location>
</feature>
<dbReference type="PROSITE" id="PS51384">
    <property type="entry name" value="FAD_FR"/>
    <property type="match status" value="1"/>
</dbReference>